<dbReference type="Pfam" id="PF02687">
    <property type="entry name" value="FtsX"/>
    <property type="match status" value="1"/>
</dbReference>
<dbReference type="InterPro" id="IPR050250">
    <property type="entry name" value="Macrolide_Exporter_MacB"/>
</dbReference>
<evidence type="ECO:0000313" key="11">
    <source>
        <dbReference type="Proteomes" id="UP000196503"/>
    </source>
</evidence>
<evidence type="ECO:0000256" key="4">
    <source>
        <dbReference type="ARBA" id="ARBA00022989"/>
    </source>
</evidence>
<feature type="transmembrane region" description="Helical" evidence="7">
    <location>
        <begin position="332"/>
        <end position="361"/>
    </location>
</feature>
<dbReference type="GO" id="GO:0005886">
    <property type="term" value="C:plasma membrane"/>
    <property type="evidence" value="ECO:0007669"/>
    <property type="project" value="UniProtKB-SubCell"/>
</dbReference>
<comment type="subcellular location">
    <subcellularLocation>
        <location evidence="1">Cell membrane</location>
        <topology evidence="1">Multi-pass membrane protein</topology>
    </subcellularLocation>
</comment>
<keyword evidence="2" id="KW-1003">Cell membrane</keyword>
<dbReference type="EMBL" id="NIBL01000002">
    <property type="protein sequence ID" value="OUZ18190.1"/>
    <property type="molecule type" value="Genomic_DNA"/>
</dbReference>
<dbReference type="Pfam" id="PF12704">
    <property type="entry name" value="MacB_PCD"/>
    <property type="match status" value="1"/>
</dbReference>
<feature type="transmembrane region" description="Helical" evidence="7">
    <location>
        <begin position="21"/>
        <end position="42"/>
    </location>
</feature>
<sequence>MNFYVNFRSAFKAINNNRKRSILTMIGIIIGVSAVIAILAIGRSYERQTIESLTKSDNGKIQAQILFNPNDESFYETNRPAFQSSDLELVRQVSGVESAEFEKQESNSISFSALVQNKNQSIEAKLVQQTKSDILVGRNLSKADNLNRSRVAVVNEDLAKDLYGTPENALNRGVLISGQNYAIVGVYSGTEMSDEEAQMASMFGEMSSYQVQIPKKAYEYYLIKGDDASYSILVTMKKGTRPDEVTNKVLDKLKKSGSMRQQGSYRSFDTAILSKGIGKVLSTITYFITAVAGISLFIAGVGVMNMMYISVSERTKEIGIRRALGATQRSIMIQFLIEGVLLTFTGGVIGYFIGMILAYGIGSLMKIHVTVDLFTIVVAVGVSTLIGLIFSVMPAREAAKKDLIDILR</sequence>
<dbReference type="GO" id="GO:0022857">
    <property type="term" value="F:transmembrane transporter activity"/>
    <property type="evidence" value="ECO:0007669"/>
    <property type="project" value="TreeGrafter"/>
</dbReference>
<evidence type="ECO:0000256" key="3">
    <source>
        <dbReference type="ARBA" id="ARBA00022692"/>
    </source>
</evidence>
<evidence type="ECO:0008006" key="12">
    <source>
        <dbReference type="Google" id="ProtNLM"/>
    </source>
</evidence>
<name>A0A200I1I4_9ENTE</name>
<proteinExistence type="inferred from homology"/>
<keyword evidence="5 7" id="KW-0472">Membrane</keyword>
<dbReference type="InterPro" id="IPR003838">
    <property type="entry name" value="ABC3_permease_C"/>
</dbReference>
<dbReference type="RefSeq" id="WP_087663446.1">
    <property type="nucleotide sequence ID" value="NZ_NIBL01000002.1"/>
</dbReference>
<keyword evidence="3 7" id="KW-0812">Transmembrane</keyword>
<evidence type="ECO:0000313" key="10">
    <source>
        <dbReference type="EMBL" id="OUZ18190.1"/>
    </source>
</evidence>
<comment type="similarity">
    <text evidence="6">Belongs to the ABC-4 integral membrane protein family.</text>
</comment>
<feature type="domain" description="MacB-like periplasmic core" evidence="9">
    <location>
        <begin position="21"/>
        <end position="249"/>
    </location>
</feature>
<organism evidence="10 11">
    <name type="scientific">Enterococcus cecorum</name>
    <dbReference type="NCBI Taxonomy" id="44008"/>
    <lineage>
        <taxon>Bacteria</taxon>
        <taxon>Bacillati</taxon>
        <taxon>Bacillota</taxon>
        <taxon>Bacilli</taxon>
        <taxon>Lactobacillales</taxon>
        <taxon>Enterococcaceae</taxon>
        <taxon>Enterococcus</taxon>
    </lineage>
</organism>
<dbReference type="PANTHER" id="PTHR30572">
    <property type="entry name" value="MEMBRANE COMPONENT OF TRANSPORTER-RELATED"/>
    <property type="match status" value="1"/>
</dbReference>
<feature type="domain" description="ABC3 transporter permease C-terminal" evidence="8">
    <location>
        <begin position="291"/>
        <end position="402"/>
    </location>
</feature>
<evidence type="ECO:0000256" key="1">
    <source>
        <dbReference type="ARBA" id="ARBA00004651"/>
    </source>
</evidence>
<accession>A0A200I1I4</accession>
<feature type="transmembrane region" description="Helical" evidence="7">
    <location>
        <begin position="373"/>
        <end position="393"/>
    </location>
</feature>
<dbReference type="PANTHER" id="PTHR30572:SF4">
    <property type="entry name" value="ABC TRANSPORTER PERMEASE YTRF"/>
    <property type="match status" value="1"/>
</dbReference>
<evidence type="ECO:0000256" key="6">
    <source>
        <dbReference type="ARBA" id="ARBA00038076"/>
    </source>
</evidence>
<protein>
    <recommendedName>
        <fullName evidence="12">ABC transporter permease</fullName>
    </recommendedName>
</protein>
<feature type="transmembrane region" description="Helical" evidence="7">
    <location>
        <begin position="284"/>
        <end position="311"/>
    </location>
</feature>
<reference evidence="10 11" key="1">
    <citation type="submission" date="2017-05" db="EMBL/GenBank/DDBJ databases">
        <title>The Genome Sequence of Enterococcus faecium 2D5_DIV0622.</title>
        <authorList>
            <consortium name="The Broad Institute Genomics Platform"/>
            <consortium name="The Broad Institute Genomic Center for Infectious Diseases"/>
            <person name="Earl A."/>
            <person name="Manson A."/>
            <person name="Schwartman J."/>
            <person name="Gilmore M."/>
            <person name="Abouelleil A."/>
            <person name="Cao P."/>
            <person name="Chapman S."/>
            <person name="Cusick C."/>
            <person name="Shea T."/>
            <person name="Young S."/>
            <person name="Neafsey D."/>
            <person name="Nusbaum C."/>
            <person name="Birren B."/>
        </authorList>
    </citation>
    <scope>NUCLEOTIDE SEQUENCE [LARGE SCALE GENOMIC DNA]</scope>
    <source>
        <strain evidence="10 11">2D5_DIV0622</strain>
    </source>
</reference>
<evidence type="ECO:0000256" key="7">
    <source>
        <dbReference type="SAM" id="Phobius"/>
    </source>
</evidence>
<dbReference type="Proteomes" id="UP000196503">
    <property type="component" value="Unassembled WGS sequence"/>
</dbReference>
<evidence type="ECO:0000256" key="5">
    <source>
        <dbReference type="ARBA" id="ARBA00023136"/>
    </source>
</evidence>
<evidence type="ECO:0000259" key="8">
    <source>
        <dbReference type="Pfam" id="PF02687"/>
    </source>
</evidence>
<evidence type="ECO:0000259" key="9">
    <source>
        <dbReference type="Pfam" id="PF12704"/>
    </source>
</evidence>
<keyword evidence="4 7" id="KW-1133">Transmembrane helix</keyword>
<dbReference type="InterPro" id="IPR025857">
    <property type="entry name" value="MacB_PCD"/>
</dbReference>
<comment type="caution">
    <text evidence="10">The sequence shown here is derived from an EMBL/GenBank/DDBJ whole genome shotgun (WGS) entry which is preliminary data.</text>
</comment>
<gene>
    <name evidence="10" type="ORF">A5869_001672</name>
</gene>
<dbReference type="AlphaFoldDB" id="A0A200I1I4"/>
<evidence type="ECO:0000256" key="2">
    <source>
        <dbReference type="ARBA" id="ARBA00022475"/>
    </source>
</evidence>